<gene>
    <name evidence="9" type="ORF">LCGC14_1245060</name>
</gene>
<keyword evidence="3" id="KW-0479">Metal-binding</keyword>
<evidence type="ECO:0000256" key="2">
    <source>
        <dbReference type="ARBA" id="ARBA00022722"/>
    </source>
</evidence>
<dbReference type="PANTHER" id="PTHR11081:SF9">
    <property type="entry name" value="FLAP ENDONUCLEASE 1"/>
    <property type="match status" value="1"/>
</dbReference>
<dbReference type="GO" id="GO:0046872">
    <property type="term" value="F:metal ion binding"/>
    <property type="evidence" value="ECO:0007669"/>
    <property type="project" value="UniProtKB-KW"/>
</dbReference>
<evidence type="ECO:0008006" key="10">
    <source>
        <dbReference type="Google" id="ProtNLM"/>
    </source>
</evidence>
<comment type="caution">
    <text evidence="9">The sequence shown here is derived from an EMBL/GenBank/DDBJ whole genome shotgun (WGS) entry which is preliminary data.</text>
</comment>
<feature type="domain" description="XPG N-terminal" evidence="8">
    <location>
        <begin position="1"/>
        <end position="104"/>
    </location>
</feature>
<dbReference type="SUPFAM" id="SSF47807">
    <property type="entry name" value="5' to 3' exonuclease, C-terminal subdomain"/>
    <property type="match status" value="1"/>
</dbReference>
<dbReference type="EMBL" id="LAZR01006764">
    <property type="protein sequence ID" value="KKM89799.1"/>
    <property type="molecule type" value="Genomic_DNA"/>
</dbReference>
<protein>
    <recommendedName>
        <fullName evidence="10">XPG-I domain-containing protein</fullName>
    </recommendedName>
</protein>
<evidence type="ECO:0000313" key="9">
    <source>
        <dbReference type="EMBL" id="KKM89799.1"/>
    </source>
</evidence>
<comment type="cofactor">
    <cofactor evidence="1">
        <name>Mg(2+)</name>
        <dbReference type="ChEBI" id="CHEBI:18420"/>
    </cofactor>
</comment>
<dbReference type="Pfam" id="PF00867">
    <property type="entry name" value="XPG_I"/>
    <property type="match status" value="1"/>
</dbReference>
<dbReference type="InterPro" id="IPR036279">
    <property type="entry name" value="5-3_exonuclease_C_sf"/>
</dbReference>
<keyword evidence="6" id="KW-0460">Magnesium</keyword>
<keyword evidence="4" id="KW-0255">Endonuclease</keyword>
<evidence type="ECO:0000256" key="6">
    <source>
        <dbReference type="ARBA" id="ARBA00022842"/>
    </source>
</evidence>
<dbReference type="InterPro" id="IPR006086">
    <property type="entry name" value="XPG-I_dom"/>
</dbReference>
<keyword evidence="2" id="KW-0540">Nuclease</keyword>
<dbReference type="SUPFAM" id="SSF88723">
    <property type="entry name" value="PIN domain-like"/>
    <property type="match status" value="1"/>
</dbReference>
<dbReference type="SMART" id="SM00279">
    <property type="entry name" value="HhH2"/>
    <property type="match status" value="1"/>
</dbReference>
<dbReference type="SMART" id="SM00484">
    <property type="entry name" value="XPGI"/>
    <property type="match status" value="1"/>
</dbReference>
<dbReference type="PRINTS" id="PR00853">
    <property type="entry name" value="XPGRADSUPER"/>
</dbReference>
<keyword evidence="5" id="KW-0378">Hydrolase</keyword>
<dbReference type="PANTHER" id="PTHR11081">
    <property type="entry name" value="FLAP ENDONUCLEASE FAMILY MEMBER"/>
    <property type="match status" value="1"/>
</dbReference>
<evidence type="ECO:0000256" key="1">
    <source>
        <dbReference type="ARBA" id="ARBA00001946"/>
    </source>
</evidence>
<name>A0A0F9L4S3_9ZZZZ</name>
<evidence type="ECO:0000256" key="3">
    <source>
        <dbReference type="ARBA" id="ARBA00022723"/>
    </source>
</evidence>
<evidence type="ECO:0000259" key="7">
    <source>
        <dbReference type="SMART" id="SM00484"/>
    </source>
</evidence>
<dbReference type="Gene3D" id="3.40.50.1010">
    <property type="entry name" value="5'-nuclease"/>
    <property type="match status" value="1"/>
</dbReference>
<dbReference type="Gene3D" id="1.10.150.20">
    <property type="entry name" value="5' to 3' exonuclease, C-terminal subdomain"/>
    <property type="match status" value="1"/>
</dbReference>
<evidence type="ECO:0000256" key="4">
    <source>
        <dbReference type="ARBA" id="ARBA00022759"/>
    </source>
</evidence>
<dbReference type="GO" id="GO:0003677">
    <property type="term" value="F:DNA binding"/>
    <property type="evidence" value="ECO:0007669"/>
    <property type="project" value="InterPro"/>
</dbReference>
<dbReference type="GO" id="GO:0017108">
    <property type="term" value="F:5'-flap endonuclease activity"/>
    <property type="evidence" value="ECO:0007669"/>
    <property type="project" value="TreeGrafter"/>
</dbReference>
<feature type="domain" description="XPG-I" evidence="7">
    <location>
        <begin position="144"/>
        <end position="225"/>
    </location>
</feature>
<evidence type="ECO:0000259" key="8">
    <source>
        <dbReference type="SMART" id="SM00485"/>
    </source>
</evidence>
<organism evidence="9">
    <name type="scientific">marine sediment metagenome</name>
    <dbReference type="NCBI Taxonomy" id="412755"/>
    <lineage>
        <taxon>unclassified sequences</taxon>
        <taxon>metagenomes</taxon>
        <taxon>ecological metagenomes</taxon>
    </lineage>
</organism>
<sequence length="365" mass="42132">MGVKLQNIINREILGYSQLAGKVIAADAPNIVMALFNFTRKNPDGSPASLILDRTQRPISHLYGLLYRINFFYTKKIFPIFCFDGRDSELKRLITKDQLRDFRFTQKWYESALKSGNRKEAKEIALSKEYLWQNIIVESKQLLGALGVPYIESPASAESQCAYLVKQGVVNHSNSQDFDSLLFGCPSLLQNLSKSLRRKVQGKWAYNKVTPFHINLAKNLKRVEINQFQLVDMGLLIGTDYFPGIKGIGPKKALNLIKKHHQVESIMRGEREKYDFSQLTPEIIKKVRKIFLFPEVNSSVSNFYWNLPNKPNILSLLCESHHLNRERVEKNVDKLILNYQKCKKYHQTMKKQPSSVQLTLDTMMK</sequence>
<dbReference type="AlphaFoldDB" id="A0A0F9L4S3"/>
<proteinExistence type="predicted"/>
<accession>A0A0F9L4S3</accession>
<reference evidence="9" key="1">
    <citation type="journal article" date="2015" name="Nature">
        <title>Complex archaea that bridge the gap between prokaryotes and eukaryotes.</title>
        <authorList>
            <person name="Spang A."/>
            <person name="Saw J.H."/>
            <person name="Jorgensen S.L."/>
            <person name="Zaremba-Niedzwiedzka K."/>
            <person name="Martijn J."/>
            <person name="Lind A.E."/>
            <person name="van Eijk R."/>
            <person name="Schleper C."/>
            <person name="Guy L."/>
            <person name="Ettema T.J."/>
        </authorList>
    </citation>
    <scope>NUCLEOTIDE SEQUENCE</scope>
</reference>
<evidence type="ECO:0000256" key="5">
    <source>
        <dbReference type="ARBA" id="ARBA00022801"/>
    </source>
</evidence>
<dbReference type="InterPro" id="IPR006085">
    <property type="entry name" value="XPG_DNA_repair_N"/>
</dbReference>
<dbReference type="InterPro" id="IPR006084">
    <property type="entry name" value="XPG/Rad2"/>
</dbReference>
<dbReference type="InterPro" id="IPR029060">
    <property type="entry name" value="PIN-like_dom_sf"/>
</dbReference>
<dbReference type="InterPro" id="IPR008918">
    <property type="entry name" value="HhH2"/>
</dbReference>
<dbReference type="SMART" id="SM00485">
    <property type="entry name" value="XPGN"/>
    <property type="match status" value="1"/>
</dbReference>